<reference evidence="1" key="1">
    <citation type="submission" date="2019-03" db="EMBL/GenBank/DDBJ databases">
        <authorList>
            <consortium name="Pathogen Informatics"/>
        </authorList>
    </citation>
    <scope>NUCLEOTIDE SEQUENCE</scope>
    <source>
        <strain evidence="1">Unknown</strain>
    </source>
</reference>
<proteinExistence type="predicted"/>
<organism evidence="1">
    <name type="scientific">uncultured Avibacterium sp</name>
    <dbReference type="NCBI Taxonomy" id="1936169"/>
    <lineage>
        <taxon>Bacteria</taxon>
        <taxon>Pseudomonadati</taxon>
        <taxon>Pseudomonadota</taxon>
        <taxon>Gammaproteobacteria</taxon>
        <taxon>Pasteurellales</taxon>
        <taxon>Pasteurellaceae</taxon>
        <taxon>Avibacterium</taxon>
        <taxon>environmental samples</taxon>
    </lineage>
</organism>
<protein>
    <submittedName>
        <fullName evidence="1">Uncharacterized protein</fullName>
    </submittedName>
</protein>
<accession>A0A486XDM3</accession>
<dbReference type="EMBL" id="CAAHDN010000007">
    <property type="protein sequence ID" value="VGM95238.1"/>
    <property type="molecule type" value="Genomic_DNA"/>
</dbReference>
<name>A0A486XDM3_9PAST</name>
<sequence length="106" mass="12336">MNAIKNKHDNDFYSLLDSFSINELEEFIGETEETGLAYTLSVDFFYDILESEKDFIDISETYIKHVKKSTSPIVQNWINSKPIKQTILYKKDSFFLCNDTIYEAAA</sequence>
<gene>
    <name evidence="1" type="ORF">NCTC4101_00600</name>
</gene>
<evidence type="ECO:0000313" key="1">
    <source>
        <dbReference type="EMBL" id="VGM95238.1"/>
    </source>
</evidence>
<dbReference type="AlphaFoldDB" id="A0A486XDM3"/>